<protein>
    <submittedName>
        <fullName evidence="2">Uncharacterized protein</fullName>
    </submittedName>
</protein>
<feature type="compositionally biased region" description="Low complexity" evidence="1">
    <location>
        <begin position="292"/>
        <end position="303"/>
    </location>
</feature>
<feature type="compositionally biased region" description="Low complexity" evidence="1">
    <location>
        <begin position="385"/>
        <end position="396"/>
    </location>
</feature>
<accession>A0A0C2XAU9</accession>
<dbReference type="HOGENOM" id="CLU_563791_0_0_1"/>
<dbReference type="Proteomes" id="UP000054549">
    <property type="component" value="Unassembled WGS sequence"/>
</dbReference>
<feature type="region of interest" description="Disordered" evidence="1">
    <location>
        <begin position="333"/>
        <end position="455"/>
    </location>
</feature>
<evidence type="ECO:0000256" key="1">
    <source>
        <dbReference type="SAM" id="MobiDB-lite"/>
    </source>
</evidence>
<gene>
    <name evidence="2" type="ORF">M378DRAFT_450683</name>
</gene>
<feature type="region of interest" description="Disordered" evidence="1">
    <location>
        <begin position="290"/>
        <end position="311"/>
    </location>
</feature>
<evidence type="ECO:0000313" key="2">
    <source>
        <dbReference type="EMBL" id="KIL65968.1"/>
    </source>
</evidence>
<keyword evidence="3" id="KW-1185">Reference proteome</keyword>
<evidence type="ECO:0000313" key="3">
    <source>
        <dbReference type="Proteomes" id="UP000054549"/>
    </source>
</evidence>
<dbReference type="InParanoid" id="A0A0C2XAU9"/>
<sequence length="484" mass="47806">MQSFPPIFSCSSFTSSAIAILRSPHSFEMASIQIRLSFLLLLFHVSVFAAPILLRSSSDNVGRSLELPLKGPTQDLSHAKRQSVANPVHENIDLCIDTDGITRSSSSVGNGVPDTSRVSSSLGNALPLRLCDGTGSDTQGALTHTVSLTNSQNTLSAVEASLGQLSGVASTGTTPTGRLPGSLVSGISAPAINKANVYPGSVGSHSVHVISGDGSDGSMGNAKVHLPPLEGLLAIGSGGTTPSGLRPISQLGSAVGELSGGTILSATGPILTNGALGTVNSGILGGAGSGVPGSASPHSLDVVSGGGSQGSLGGVEVEGPVFLSALALGTSSNDHSGVPAASEGGQSGSTTHDNSPKPNNNPSSENSNGTPNGRDAPGDNGHGKPNNNAPANSPNADQNSGANGRAPPASTGPNRPPSSPPPTRGPAPNASNSPPNGPNPVPSDGNRAPVGVTNQGGNIAEVGVEVPGNGQHFGVNGLVRQRNM</sequence>
<feature type="compositionally biased region" description="Low complexity" evidence="1">
    <location>
        <begin position="356"/>
        <end position="372"/>
    </location>
</feature>
<feature type="compositionally biased region" description="Pro residues" evidence="1">
    <location>
        <begin position="414"/>
        <end position="425"/>
    </location>
</feature>
<proteinExistence type="predicted"/>
<name>A0A0C2XAU9_AMAMK</name>
<organism evidence="2 3">
    <name type="scientific">Amanita muscaria (strain Koide BX008)</name>
    <dbReference type="NCBI Taxonomy" id="946122"/>
    <lineage>
        <taxon>Eukaryota</taxon>
        <taxon>Fungi</taxon>
        <taxon>Dikarya</taxon>
        <taxon>Basidiomycota</taxon>
        <taxon>Agaricomycotina</taxon>
        <taxon>Agaricomycetes</taxon>
        <taxon>Agaricomycetidae</taxon>
        <taxon>Agaricales</taxon>
        <taxon>Pluteineae</taxon>
        <taxon>Amanitaceae</taxon>
        <taxon>Amanita</taxon>
    </lineage>
</organism>
<dbReference type="EMBL" id="KN818239">
    <property type="protein sequence ID" value="KIL65968.1"/>
    <property type="molecule type" value="Genomic_DNA"/>
</dbReference>
<dbReference type="AlphaFoldDB" id="A0A0C2XAU9"/>
<reference evidence="2 3" key="1">
    <citation type="submission" date="2014-04" db="EMBL/GenBank/DDBJ databases">
        <title>Evolutionary Origins and Diversification of the Mycorrhizal Mutualists.</title>
        <authorList>
            <consortium name="DOE Joint Genome Institute"/>
            <consortium name="Mycorrhizal Genomics Consortium"/>
            <person name="Kohler A."/>
            <person name="Kuo A."/>
            <person name="Nagy L.G."/>
            <person name="Floudas D."/>
            <person name="Copeland A."/>
            <person name="Barry K.W."/>
            <person name="Cichocki N."/>
            <person name="Veneault-Fourrey C."/>
            <person name="LaButti K."/>
            <person name="Lindquist E.A."/>
            <person name="Lipzen A."/>
            <person name="Lundell T."/>
            <person name="Morin E."/>
            <person name="Murat C."/>
            <person name="Riley R."/>
            <person name="Ohm R."/>
            <person name="Sun H."/>
            <person name="Tunlid A."/>
            <person name="Henrissat B."/>
            <person name="Grigoriev I.V."/>
            <person name="Hibbett D.S."/>
            <person name="Martin F."/>
        </authorList>
    </citation>
    <scope>NUCLEOTIDE SEQUENCE [LARGE SCALE GENOMIC DNA]</scope>
    <source>
        <strain evidence="2 3">Koide BX008</strain>
    </source>
</reference>